<dbReference type="OrthoDB" id="590761at2759"/>
<feature type="region of interest" description="Disordered" evidence="7">
    <location>
        <begin position="1"/>
        <end position="43"/>
    </location>
</feature>
<keyword evidence="4 6" id="KW-0694">RNA-binding</keyword>
<evidence type="ECO:0000256" key="5">
    <source>
        <dbReference type="ARBA" id="ARBA00022917"/>
    </source>
</evidence>
<keyword evidence="9" id="KW-1185">Reference proteome</keyword>
<evidence type="ECO:0000256" key="3">
    <source>
        <dbReference type="ARBA" id="ARBA00022845"/>
    </source>
</evidence>
<dbReference type="GO" id="GO:0000340">
    <property type="term" value="F:RNA 7-methylguanosine cap binding"/>
    <property type="evidence" value="ECO:0007669"/>
    <property type="project" value="TreeGrafter"/>
</dbReference>
<evidence type="ECO:0000256" key="6">
    <source>
        <dbReference type="RuleBase" id="RU004374"/>
    </source>
</evidence>
<dbReference type="STRING" id="1314790.A0A1Y1YGQ7"/>
<dbReference type="InterPro" id="IPR001040">
    <property type="entry name" value="TIF_eIF_4E"/>
</dbReference>
<dbReference type="EMBL" id="MCFE01000137">
    <property type="protein sequence ID" value="ORX97201.1"/>
    <property type="molecule type" value="Genomic_DNA"/>
</dbReference>
<dbReference type="SUPFAM" id="SSF55418">
    <property type="entry name" value="eIF4e-like"/>
    <property type="match status" value="1"/>
</dbReference>
<feature type="compositionally biased region" description="Polar residues" evidence="7">
    <location>
        <begin position="1"/>
        <end position="36"/>
    </location>
</feature>
<evidence type="ECO:0000313" key="9">
    <source>
        <dbReference type="Proteomes" id="UP000193498"/>
    </source>
</evidence>
<name>A0A1Y1YGQ7_9FUNG</name>
<proteinExistence type="inferred from homology"/>
<gene>
    <name evidence="8" type="ORF">K493DRAFT_281430</name>
</gene>
<dbReference type="InParanoid" id="A0A1Y1YGQ7"/>
<dbReference type="AlphaFoldDB" id="A0A1Y1YGQ7"/>
<keyword evidence="3" id="KW-0810">Translation regulation</keyword>
<comment type="caution">
    <text evidence="8">The sequence shown here is derived from an EMBL/GenBank/DDBJ whole genome shotgun (WGS) entry which is preliminary data.</text>
</comment>
<evidence type="ECO:0000256" key="4">
    <source>
        <dbReference type="ARBA" id="ARBA00022884"/>
    </source>
</evidence>
<dbReference type="Pfam" id="PF01652">
    <property type="entry name" value="IF4E"/>
    <property type="match status" value="1"/>
</dbReference>
<dbReference type="PANTHER" id="PTHR11960">
    <property type="entry name" value="EUKARYOTIC TRANSLATION INITIATION FACTOR 4E RELATED"/>
    <property type="match status" value="1"/>
</dbReference>
<protein>
    <submittedName>
        <fullName evidence="8">Translation initiation factor Eif4e</fullName>
    </submittedName>
</protein>
<keyword evidence="2 6" id="KW-0396">Initiation factor</keyword>
<organism evidence="8 9">
    <name type="scientific">Basidiobolus meristosporus CBS 931.73</name>
    <dbReference type="NCBI Taxonomy" id="1314790"/>
    <lineage>
        <taxon>Eukaryota</taxon>
        <taxon>Fungi</taxon>
        <taxon>Fungi incertae sedis</taxon>
        <taxon>Zoopagomycota</taxon>
        <taxon>Entomophthoromycotina</taxon>
        <taxon>Basidiobolomycetes</taxon>
        <taxon>Basidiobolales</taxon>
        <taxon>Basidiobolaceae</taxon>
        <taxon>Basidiobolus</taxon>
    </lineage>
</organism>
<keyword evidence="5 6" id="KW-0648">Protein biosynthesis</keyword>
<dbReference type="GO" id="GO:0016281">
    <property type="term" value="C:eukaryotic translation initiation factor 4F complex"/>
    <property type="evidence" value="ECO:0007669"/>
    <property type="project" value="TreeGrafter"/>
</dbReference>
<evidence type="ECO:0000256" key="7">
    <source>
        <dbReference type="SAM" id="MobiDB-lite"/>
    </source>
</evidence>
<dbReference type="GO" id="GO:0003743">
    <property type="term" value="F:translation initiation factor activity"/>
    <property type="evidence" value="ECO:0007669"/>
    <property type="project" value="UniProtKB-KW"/>
</dbReference>
<dbReference type="FunCoup" id="A0A1Y1YGQ7">
    <property type="interactions" value="609"/>
</dbReference>
<reference evidence="8 9" key="1">
    <citation type="submission" date="2016-07" db="EMBL/GenBank/DDBJ databases">
        <title>Pervasive Adenine N6-methylation of Active Genes in Fungi.</title>
        <authorList>
            <consortium name="DOE Joint Genome Institute"/>
            <person name="Mondo S.J."/>
            <person name="Dannebaum R.O."/>
            <person name="Kuo R.C."/>
            <person name="Labutti K."/>
            <person name="Haridas S."/>
            <person name="Kuo A."/>
            <person name="Salamov A."/>
            <person name="Ahrendt S.R."/>
            <person name="Lipzen A."/>
            <person name="Sullivan W."/>
            <person name="Andreopoulos W.B."/>
            <person name="Clum A."/>
            <person name="Lindquist E."/>
            <person name="Daum C."/>
            <person name="Ramamoorthy G.K."/>
            <person name="Gryganskyi A."/>
            <person name="Culley D."/>
            <person name="Magnuson J.K."/>
            <person name="James T.Y."/>
            <person name="O'Malley M.A."/>
            <person name="Stajich J.E."/>
            <person name="Spatafora J.W."/>
            <person name="Visel A."/>
            <person name="Grigoriev I.V."/>
        </authorList>
    </citation>
    <scope>NUCLEOTIDE SEQUENCE [LARGE SCALE GENOMIC DNA]</scope>
    <source>
        <strain evidence="8 9">CBS 931.73</strain>
    </source>
</reference>
<evidence type="ECO:0000256" key="1">
    <source>
        <dbReference type="ARBA" id="ARBA00009860"/>
    </source>
</evidence>
<dbReference type="Proteomes" id="UP000193498">
    <property type="component" value="Unassembled WGS sequence"/>
</dbReference>
<dbReference type="GO" id="GO:0006417">
    <property type="term" value="P:regulation of translation"/>
    <property type="evidence" value="ECO:0007669"/>
    <property type="project" value="UniProtKB-KW"/>
</dbReference>
<dbReference type="PANTHER" id="PTHR11960:SF8">
    <property type="entry name" value="EUKARYOTIC TRANSLATION INITIATION FACTOR 4E1-RELATED"/>
    <property type="match status" value="1"/>
</dbReference>
<evidence type="ECO:0000313" key="8">
    <source>
        <dbReference type="EMBL" id="ORX97201.1"/>
    </source>
</evidence>
<evidence type="ECO:0000256" key="2">
    <source>
        <dbReference type="ARBA" id="ARBA00022540"/>
    </source>
</evidence>
<accession>A0A1Y1YGQ7</accession>
<comment type="similarity">
    <text evidence="1 6">Belongs to the eukaryotic initiation factor 4E family.</text>
</comment>
<dbReference type="InterPro" id="IPR023398">
    <property type="entry name" value="TIF_eIF4e-like"/>
</dbReference>
<sequence length="239" mass="26920">MCPISTQAIKSQPHPSQIADSSFSVKSSIPQGTSKGSPVKSGPEMITVFTDPINFNVKHPLNNSWTLWYDSRGKKTNQSSWSQCLREVVSFNTVEDFWGAYNNLTRVSNLAPGSNYHLFKENIKPMWEDAANSEGGKWVIQFSRKAGEEINHLWLHSILCCIGETFLYEDQISGVVVSVRKGFYRLALWTRTSDDRQICEAICSHLKVSLNLSSQQQLEFQTHADATHGGLFNKGRYVV</sequence>
<dbReference type="Gene3D" id="3.30.760.10">
    <property type="entry name" value="RNA Cap, Translation Initiation Factor Eif4e"/>
    <property type="match status" value="1"/>
</dbReference>